<dbReference type="EMBL" id="AP023326">
    <property type="protein sequence ID" value="BCI67120.1"/>
    <property type="molecule type" value="Genomic_DNA"/>
</dbReference>
<sequence>MVEEDESACWSAAFIARRMSRLSLAVSGRSPEPVMESEKLCGATLAVGLYNLQDLLVQVGAGIP</sequence>
<proteinExistence type="predicted"/>
<dbReference type="AlphaFoldDB" id="A0A6S6PJF4"/>
<reference evidence="1 2" key="1">
    <citation type="submission" date="2020-07" db="EMBL/GenBank/DDBJ databases">
        <title>Complete Genome Sequence of an acetic acid bacterium, Acetobacter aceti JCM20276.</title>
        <authorList>
            <person name="Hirose Y."/>
            <person name="Mihara H."/>
        </authorList>
    </citation>
    <scope>NUCLEOTIDE SEQUENCE [LARGE SCALE GENOMIC DNA]</scope>
    <source>
        <strain evidence="1 2">JCM20276</strain>
    </source>
</reference>
<name>A0A6S6PJF4_ACEAC</name>
<accession>A0A6S6PJF4</accession>
<protein>
    <submittedName>
        <fullName evidence="1">Uncharacterized protein</fullName>
    </submittedName>
</protein>
<gene>
    <name evidence="1" type="ORF">AAJCM20276_17440</name>
</gene>
<evidence type="ECO:0000313" key="2">
    <source>
        <dbReference type="Proteomes" id="UP000515220"/>
    </source>
</evidence>
<organism evidence="1 2">
    <name type="scientific">Acetobacter aceti</name>
    <dbReference type="NCBI Taxonomy" id="435"/>
    <lineage>
        <taxon>Bacteria</taxon>
        <taxon>Pseudomonadati</taxon>
        <taxon>Pseudomonadota</taxon>
        <taxon>Alphaproteobacteria</taxon>
        <taxon>Acetobacterales</taxon>
        <taxon>Acetobacteraceae</taxon>
        <taxon>Acetobacter</taxon>
        <taxon>Acetobacter subgen. Acetobacter</taxon>
    </lineage>
</organism>
<dbReference type="Proteomes" id="UP000515220">
    <property type="component" value="Chromosome"/>
</dbReference>
<evidence type="ECO:0000313" key="1">
    <source>
        <dbReference type="EMBL" id="BCI67120.1"/>
    </source>
</evidence>